<dbReference type="Gene3D" id="1.10.275.10">
    <property type="entry name" value="Fumarase/aspartase (N-terminal domain)"/>
    <property type="match status" value="1"/>
</dbReference>
<dbReference type="Gene3D" id="1.20.200.10">
    <property type="entry name" value="Fumarase/aspartase (Central domain)"/>
    <property type="match status" value="1"/>
</dbReference>
<keyword evidence="6" id="KW-1185">Reference proteome</keyword>
<reference evidence="5 6" key="1">
    <citation type="journal article" date="2015" name="Sci. Rep.">
        <title>Genome of the facultative scuticociliatosis pathogen Pseudocohnilembus persalinus provides insight into its virulence through horizontal gene transfer.</title>
        <authorList>
            <person name="Xiong J."/>
            <person name="Wang G."/>
            <person name="Cheng J."/>
            <person name="Tian M."/>
            <person name="Pan X."/>
            <person name="Warren A."/>
            <person name="Jiang C."/>
            <person name="Yuan D."/>
            <person name="Miao W."/>
        </authorList>
    </citation>
    <scope>NUCLEOTIDE SEQUENCE [LARGE SCALE GENOMIC DNA]</scope>
    <source>
        <strain evidence="5">36N120E</strain>
    </source>
</reference>
<dbReference type="PROSITE" id="PS00488">
    <property type="entry name" value="PAL_HISTIDASE"/>
    <property type="match status" value="1"/>
</dbReference>
<keyword evidence="4" id="KW-0456">Lyase</keyword>
<dbReference type="OMA" id="YSLRCMP"/>
<dbReference type="InterPro" id="IPR008948">
    <property type="entry name" value="L-Aspartase-like"/>
</dbReference>
<dbReference type="Pfam" id="PF00221">
    <property type="entry name" value="Lyase_aromatic"/>
    <property type="match status" value="1"/>
</dbReference>
<gene>
    <name evidence="5" type="ORF">PPERSA_01383</name>
</gene>
<dbReference type="FunFam" id="1.20.200.10:FF:000003">
    <property type="entry name" value="Histidine ammonia-lyase"/>
    <property type="match status" value="1"/>
</dbReference>
<evidence type="ECO:0000313" key="6">
    <source>
        <dbReference type="Proteomes" id="UP000054937"/>
    </source>
</evidence>
<comment type="similarity">
    <text evidence="2">Belongs to the PAL/histidase family.</text>
</comment>
<dbReference type="Proteomes" id="UP000054937">
    <property type="component" value="Unassembled WGS sequence"/>
</dbReference>
<evidence type="ECO:0000313" key="5">
    <source>
        <dbReference type="EMBL" id="KRX01480.1"/>
    </source>
</evidence>
<dbReference type="InParanoid" id="A0A0V0QH50"/>
<dbReference type="EMBL" id="LDAU01000170">
    <property type="protein sequence ID" value="KRX01480.1"/>
    <property type="molecule type" value="Genomic_DNA"/>
</dbReference>
<dbReference type="SUPFAM" id="SSF48557">
    <property type="entry name" value="L-aspartase-like"/>
    <property type="match status" value="1"/>
</dbReference>
<dbReference type="EC" id="4.3.1.3" evidence="3"/>
<sequence length="439" mass="48534">MESHAAGVGEPLDLGKTRMLLALRINVLAKGYSGISEESLTRYIRGFNLDYLPFIPLKGTVGASGDLAPLSHLALGLMGEGKVWDKDTQKYVDAKIVTEKLNFVPIELKEKEGLALINGTQFMTAIGTEAVQRAKLLAKTADVIASLTFETQFGERDIIEQRPHQLRGQKGQIEVAKRMAQVLLDNNEMSEMNIKLHDKHTQQRGKQDGYAILCVPQVHGVAHDTLEFVSQMLTEELNSATDNPLVFTTDDGFEQDVTMSAGNFHGEYSSKVLDYLTIAIHELGSISERRVERLVNPVLSYLPDFLVNEGGLNNGFMIAHCTAAALVSENKTLCHPASIDTITTSANQEDHVSMGGWASRKCLEVVHNVEYVLAIELMAACQALDLLRPLKSTSKVEKILAEVRKIVPYMESDYVFSEHIENLQQLIKSGKILELAEIE</sequence>
<evidence type="ECO:0000256" key="4">
    <source>
        <dbReference type="ARBA" id="ARBA00023239"/>
    </source>
</evidence>
<comment type="caution">
    <text evidence="5">The sequence shown here is derived from an EMBL/GenBank/DDBJ whole genome shotgun (WGS) entry which is preliminary data.</text>
</comment>
<proteinExistence type="inferred from homology"/>
<dbReference type="OrthoDB" id="10051290at2759"/>
<evidence type="ECO:0000256" key="3">
    <source>
        <dbReference type="ARBA" id="ARBA00012994"/>
    </source>
</evidence>
<dbReference type="InterPro" id="IPR001106">
    <property type="entry name" value="Aromatic_Lyase"/>
</dbReference>
<organism evidence="5 6">
    <name type="scientific">Pseudocohnilembus persalinus</name>
    <name type="common">Ciliate</name>
    <dbReference type="NCBI Taxonomy" id="266149"/>
    <lineage>
        <taxon>Eukaryota</taxon>
        <taxon>Sar</taxon>
        <taxon>Alveolata</taxon>
        <taxon>Ciliophora</taxon>
        <taxon>Intramacronucleata</taxon>
        <taxon>Oligohymenophorea</taxon>
        <taxon>Scuticociliatia</taxon>
        <taxon>Philasterida</taxon>
        <taxon>Pseudocohnilembidae</taxon>
        <taxon>Pseudocohnilembus</taxon>
    </lineage>
</organism>
<comment type="pathway">
    <text evidence="1">Amino-acid degradation; L-histidine degradation into L-glutamate; N-formimidoyl-L-glutamate from L-histidine: step 1/3.</text>
</comment>
<evidence type="ECO:0000256" key="1">
    <source>
        <dbReference type="ARBA" id="ARBA00005113"/>
    </source>
</evidence>
<dbReference type="PANTHER" id="PTHR10362">
    <property type="entry name" value="HISTIDINE AMMONIA-LYASE"/>
    <property type="match status" value="1"/>
</dbReference>
<dbReference type="GO" id="GO:0004397">
    <property type="term" value="F:histidine ammonia-lyase activity"/>
    <property type="evidence" value="ECO:0007669"/>
    <property type="project" value="UniProtKB-EC"/>
</dbReference>
<dbReference type="AlphaFoldDB" id="A0A0V0QH50"/>
<dbReference type="CDD" id="cd00332">
    <property type="entry name" value="PAL-HAL"/>
    <property type="match status" value="1"/>
</dbReference>
<accession>A0A0V0QH50</accession>
<dbReference type="InterPro" id="IPR024083">
    <property type="entry name" value="Fumarase/histidase_N"/>
</dbReference>
<dbReference type="InterPro" id="IPR022313">
    <property type="entry name" value="Phe/His_NH3-lyase_AS"/>
</dbReference>
<protein>
    <recommendedName>
        <fullName evidence="3">histidine ammonia-lyase</fullName>
        <ecNumber evidence="3">4.3.1.3</ecNumber>
    </recommendedName>
</protein>
<name>A0A0V0QH50_PSEPJ</name>
<evidence type="ECO:0000256" key="2">
    <source>
        <dbReference type="ARBA" id="ARBA00007238"/>
    </source>
</evidence>